<accession>A0A7R7VNZ8</accession>
<dbReference type="GO" id="GO:0051321">
    <property type="term" value="P:meiotic cell cycle"/>
    <property type="evidence" value="ECO:0007669"/>
    <property type="project" value="TreeGrafter"/>
</dbReference>
<dbReference type="Proteomes" id="UP000637239">
    <property type="component" value="Chromosome 4"/>
</dbReference>
<dbReference type="GeneID" id="66982453"/>
<keyword evidence="3 5" id="KW-0493">Microtubule</keyword>
<evidence type="ECO:0000256" key="2">
    <source>
        <dbReference type="ARBA" id="ARBA00022490"/>
    </source>
</evidence>
<evidence type="ECO:0000256" key="3">
    <source>
        <dbReference type="ARBA" id="ARBA00022701"/>
    </source>
</evidence>
<feature type="domain" description="Gamma tubulin complex component C-terminal" evidence="7">
    <location>
        <begin position="515"/>
        <end position="874"/>
    </location>
</feature>
<dbReference type="PANTHER" id="PTHR19302:SF13">
    <property type="entry name" value="GAMMA-TUBULIN COMPLEX COMPONENT 2"/>
    <property type="match status" value="1"/>
</dbReference>
<evidence type="ECO:0000313" key="10">
    <source>
        <dbReference type="Proteomes" id="UP000637239"/>
    </source>
</evidence>
<dbReference type="GO" id="GO:0051011">
    <property type="term" value="F:microtubule minus-end binding"/>
    <property type="evidence" value="ECO:0007669"/>
    <property type="project" value="TreeGrafter"/>
</dbReference>
<proteinExistence type="inferred from homology"/>
<feature type="region of interest" description="Disordered" evidence="6">
    <location>
        <begin position="1"/>
        <end position="33"/>
    </location>
</feature>
<evidence type="ECO:0000259" key="7">
    <source>
        <dbReference type="Pfam" id="PF04130"/>
    </source>
</evidence>
<keyword evidence="10" id="KW-1185">Reference proteome</keyword>
<dbReference type="GO" id="GO:0031122">
    <property type="term" value="P:cytoplasmic microtubule organization"/>
    <property type="evidence" value="ECO:0007669"/>
    <property type="project" value="TreeGrafter"/>
</dbReference>
<evidence type="ECO:0000256" key="5">
    <source>
        <dbReference type="RuleBase" id="RU363050"/>
    </source>
</evidence>
<dbReference type="PANTHER" id="PTHR19302">
    <property type="entry name" value="GAMMA TUBULIN COMPLEX PROTEIN"/>
    <property type="match status" value="1"/>
</dbReference>
<evidence type="ECO:0000259" key="8">
    <source>
        <dbReference type="Pfam" id="PF17681"/>
    </source>
</evidence>
<dbReference type="GO" id="GO:0044732">
    <property type="term" value="C:mitotic spindle pole body"/>
    <property type="evidence" value="ECO:0007669"/>
    <property type="project" value="TreeGrafter"/>
</dbReference>
<dbReference type="GO" id="GO:0000278">
    <property type="term" value="P:mitotic cell cycle"/>
    <property type="evidence" value="ECO:0007669"/>
    <property type="project" value="TreeGrafter"/>
</dbReference>
<dbReference type="InterPro" id="IPR041470">
    <property type="entry name" value="GCP_N"/>
</dbReference>
<dbReference type="InterPro" id="IPR042241">
    <property type="entry name" value="GCP_C_sf"/>
</dbReference>
<reference evidence="9" key="1">
    <citation type="submission" date="2021-01" db="EMBL/GenBank/DDBJ databases">
        <authorList>
            <consortium name="Aspergillus chevalieri M1 genome sequencing consortium"/>
            <person name="Kazuki M."/>
            <person name="Futagami T."/>
        </authorList>
    </citation>
    <scope>NUCLEOTIDE SEQUENCE</scope>
    <source>
        <strain evidence="9">M1</strain>
    </source>
</reference>
<dbReference type="GO" id="GO:0043015">
    <property type="term" value="F:gamma-tubulin binding"/>
    <property type="evidence" value="ECO:0007669"/>
    <property type="project" value="InterPro"/>
</dbReference>
<dbReference type="GO" id="GO:0005874">
    <property type="term" value="C:microtubule"/>
    <property type="evidence" value="ECO:0007669"/>
    <property type="project" value="UniProtKB-KW"/>
</dbReference>
<dbReference type="GO" id="GO:0000930">
    <property type="term" value="C:gamma-tubulin complex"/>
    <property type="evidence" value="ECO:0007669"/>
    <property type="project" value="TreeGrafter"/>
</dbReference>
<evidence type="ECO:0000256" key="4">
    <source>
        <dbReference type="ARBA" id="ARBA00023212"/>
    </source>
</evidence>
<dbReference type="GO" id="GO:0051225">
    <property type="term" value="P:spindle assembly"/>
    <property type="evidence" value="ECO:0007669"/>
    <property type="project" value="TreeGrafter"/>
</dbReference>
<dbReference type="GO" id="GO:0000922">
    <property type="term" value="C:spindle pole"/>
    <property type="evidence" value="ECO:0007669"/>
    <property type="project" value="InterPro"/>
</dbReference>
<dbReference type="KEGG" id="ache:ACHE_40658A"/>
<evidence type="ECO:0000313" key="9">
    <source>
        <dbReference type="EMBL" id="BCR88094.1"/>
    </source>
</evidence>
<feature type="region of interest" description="Disordered" evidence="6">
    <location>
        <begin position="50"/>
        <end position="132"/>
    </location>
</feature>
<reference evidence="9" key="2">
    <citation type="submission" date="2021-02" db="EMBL/GenBank/DDBJ databases">
        <title>Aspergillus chevalieri M1 genome sequence.</title>
        <authorList>
            <person name="Kadooka C."/>
            <person name="Mori K."/>
            <person name="Futagami T."/>
        </authorList>
    </citation>
    <scope>NUCLEOTIDE SEQUENCE</scope>
    <source>
        <strain evidence="9">M1</strain>
    </source>
</reference>
<dbReference type="Gene3D" id="1.20.120.1900">
    <property type="entry name" value="Gamma-tubulin complex, C-terminal domain"/>
    <property type="match status" value="1"/>
</dbReference>
<dbReference type="InterPro" id="IPR007259">
    <property type="entry name" value="GCP"/>
</dbReference>
<organism evidence="9 10">
    <name type="scientific">Aspergillus chevalieri</name>
    <name type="common">Eurotium chevalieri</name>
    <dbReference type="NCBI Taxonomy" id="182096"/>
    <lineage>
        <taxon>Eukaryota</taxon>
        <taxon>Fungi</taxon>
        <taxon>Dikarya</taxon>
        <taxon>Ascomycota</taxon>
        <taxon>Pezizomycotina</taxon>
        <taxon>Eurotiomycetes</taxon>
        <taxon>Eurotiomycetidae</taxon>
        <taxon>Eurotiales</taxon>
        <taxon>Aspergillaceae</taxon>
        <taxon>Aspergillus</taxon>
        <taxon>Aspergillus subgen. Aspergillus</taxon>
    </lineage>
</organism>
<sequence length="881" mass="99999">MSVNDRRAASYMSVPRPRVPSNRNSDPEKVSALRSGILPLQMDNNMEHMRGSSVSLKNKMPRDQATTSEKRAERSAVREKARSRTRNSVQDSGNAGNRGNLERSRSKRASSPNVRKKEKELAEVPWNPQASLIPHSTAPLASRVSVPPLASTLPQSLQPKSLRELSADEQERAILEDLLFVFMGFEGQYIHYHTPYDPSVEMDRLTGPAFQLASGLDPTLRDLTLSMLKMATHYTALEAFVEVQSRAEYGAVSHAMCAVIRKLLKDYLILIAQLENQLLNNPNFTLHVLHIHTMPTAQCLAQLYSLGQELLRRNGLLDQDLDESIDDFDDVDNILEQLKEGGDLVPGAMSSKKICKGGNVLRLLTERLATLSGDPTAKTLLETLLREASRPYMTMLNEWLHHGGIKDPHAEFLVKEQKWIKREKLEEDYTDEYWEKRYTIRENEVPPQLEGVKEKVLLAGKYLNVVRECGGVDISKAVKDVPKTLDDPRFLENVNGAYTYANASLLNLLLTKNSLTTRFRSLKHYFFLDRSDFFSYFLELSASELRKPAKSVNESKLQSLLDLVLRQPGSIAAQDPFKEDVKVRMNKIGLTKWLMQVVSVSGIDQDNPEAAIEKYQAPPTQGTEDDKDIVGYDALELDYSVPFPLSLVISRKTVLRYQLTFRHLLSLRHLEDLLVTSWLDQSKVVSWRHKSSDRRLELWKRRAWNLRSKMLVFVQQLLYFCTSEVIEQNWQNLMDRVNGTDADGSEVTVNGTKQVNRTVDELMQDHVDFLDTCLKECMLTQAKLLKIHSKLMTCCTMFASWTAASLSRALNSADPDLSSNPDAKGYDPSRIGKLEDTLKRYEDHFNRHLRILMDSLNYFAATESVVLLKLAHALSSIGKDD</sequence>
<dbReference type="InterPro" id="IPR040457">
    <property type="entry name" value="GCP_C"/>
</dbReference>
<name>A0A7R7VNZ8_ASPCH</name>
<keyword evidence="4 5" id="KW-0206">Cytoskeleton</keyword>
<feature type="compositionally biased region" description="Basic and acidic residues" evidence="6">
    <location>
        <begin position="68"/>
        <end position="82"/>
    </location>
</feature>
<keyword evidence="2 5" id="KW-0963">Cytoplasm</keyword>
<gene>
    <name evidence="9" type="ORF">ACHE_40658A</name>
</gene>
<dbReference type="FunFam" id="1.20.120.1900:FF:000011">
    <property type="entry name" value="Spindle pole body component"/>
    <property type="match status" value="1"/>
</dbReference>
<feature type="domain" description="Gamma tubulin complex component protein N-terminal" evidence="8">
    <location>
        <begin position="175"/>
        <end position="512"/>
    </location>
</feature>
<dbReference type="GO" id="GO:0007020">
    <property type="term" value="P:microtubule nucleation"/>
    <property type="evidence" value="ECO:0007669"/>
    <property type="project" value="InterPro"/>
</dbReference>
<evidence type="ECO:0000256" key="1">
    <source>
        <dbReference type="ARBA" id="ARBA00010337"/>
    </source>
</evidence>
<dbReference type="Pfam" id="PF17681">
    <property type="entry name" value="GCP_N_terminal"/>
    <property type="match status" value="1"/>
</dbReference>
<dbReference type="RefSeq" id="XP_043136616.1">
    <property type="nucleotide sequence ID" value="XM_043278882.1"/>
</dbReference>
<comment type="subcellular location">
    <subcellularLocation>
        <location evidence="5">Cytoplasm</location>
        <location evidence="5">Cytoskeleton</location>
        <location evidence="5">Microtubule organizing center</location>
    </subcellularLocation>
</comment>
<evidence type="ECO:0000256" key="6">
    <source>
        <dbReference type="SAM" id="MobiDB-lite"/>
    </source>
</evidence>
<comment type="similarity">
    <text evidence="1 5">Belongs to the TUBGCP family.</text>
</comment>
<dbReference type="Pfam" id="PF04130">
    <property type="entry name" value="GCP_C_terminal"/>
    <property type="match status" value="1"/>
</dbReference>
<dbReference type="AlphaFoldDB" id="A0A7R7VNZ8"/>
<feature type="compositionally biased region" description="Polar residues" evidence="6">
    <location>
        <begin position="86"/>
        <end position="97"/>
    </location>
</feature>
<dbReference type="EMBL" id="AP024419">
    <property type="protein sequence ID" value="BCR88094.1"/>
    <property type="molecule type" value="Genomic_DNA"/>
</dbReference>
<protein>
    <recommendedName>
        <fullName evidence="5">Spindle pole body component</fullName>
    </recommendedName>
</protein>